<dbReference type="Proteomes" id="UP000324800">
    <property type="component" value="Unassembled WGS sequence"/>
</dbReference>
<proteinExistence type="predicted"/>
<sequence length="123" mass="14190">MFKDQHFMDIKVANELAQSYRDKDLEPTGKYYMPTLDLECNWGIDAILLIRDINDSIKEDSLVFLTYRQKYVYDKIQALPKGIDSIGLMIANNTVIDDISKNQTMHYMPVNSEAAPMDTPTYT</sequence>
<name>A0A5J4UBW2_9EUKA</name>
<evidence type="ECO:0000313" key="1">
    <source>
        <dbReference type="EMBL" id="KAA6367362.1"/>
    </source>
</evidence>
<dbReference type="EMBL" id="SNRW01018412">
    <property type="protein sequence ID" value="KAA6367362.1"/>
    <property type="molecule type" value="Genomic_DNA"/>
</dbReference>
<evidence type="ECO:0000313" key="2">
    <source>
        <dbReference type="Proteomes" id="UP000324800"/>
    </source>
</evidence>
<reference evidence="1 2" key="1">
    <citation type="submission" date="2019-03" db="EMBL/GenBank/DDBJ databases">
        <title>Single cell metagenomics reveals metabolic interactions within the superorganism composed of flagellate Streblomastix strix and complex community of Bacteroidetes bacteria on its surface.</title>
        <authorList>
            <person name="Treitli S.C."/>
            <person name="Kolisko M."/>
            <person name="Husnik F."/>
            <person name="Keeling P."/>
            <person name="Hampl V."/>
        </authorList>
    </citation>
    <scope>NUCLEOTIDE SEQUENCE [LARGE SCALE GENOMIC DNA]</scope>
    <source>
        <strain evidence="1">ST1C</strain>
    </source>
</reference>
<comment type="caution">
    <text evidence="1">The sequence shown here is derived from an EMBL/GenBank/DDBJ whole genome shotgun (WGS) entry which is preliminary data.</text>
</comment>
<organism evidence="1 2">
    <name type="scientific">Streblomastix strix</name>
    <dbReference type="NCBI Taxonomy" id="222440"/>
    <lineage>
        <taxon>Eukaryota</taxon>
        <taxon>Metamonada</taxon>
        <taxon>Preaxostyla</taxon>
        <taxon>Oxymonadida</taxon>
        <taxon>Streblomastigidae</taxon>
        <taxon>Streblomastix</taxon>
    </lineage>
</organism>
<dbReference type="AlphaFoldDB" id="A0A5J4UBW2"/>
<accession>A0A5J4UBW2</accession>
<gene>
    <name evidence="1" type="ORF">EZS28_037112</name>
</gene>
<protein>
    <submittedName>
        <fullName evidence="1">Uncharacterized protein</fullName>
    </submittedName>
</protein>